<evidence type="ECO:0000256" key="2">
    <source>
        <dbReference type="ARBA" id="ARBA00022900"/>
    </source>
</evidence>
<dbReference type="InterPro" id="IPR011065">
    <property type="entry name" value="Kunitz_inhibitor_STI-like_sf"/>
</dbReference>
<feature type="non-terminal residue" evidence="5">
    <location>
        <position position="416"/>
    </location>
</feature>
<keyword evidence="2" id="KW-0722">Serine protease inhibitor</keyword>
<feature type="signal peptide" evidence="4">
    <location>
        <begin position="1"/>
        <end position="24"/>
    </location>
</feature>
<dbReference type="SMART" id="SM00452">
    <property type="entry name" value="STI"/>
    <property type="match status" value="2"/>
</dbReference>
<dbReference type="PANTHER" id="PTHR33107:SF21">
    <property type="entry name" value="KUNITZ FAMILY TRYPSIN AND PROTEASE INHIBITOR PROTEIN"/>
    <property type="match status" value="1"/>
</dbReference>
<keyword evidence="1" id="KW-0646">Protease inhibitor</keyword>
<organism evidence="5 6">
    <name type="scientific">Mucuna pruriens</name>
    <name type="common">Velvet bean</name>
    <name type="synonym">Dolichos pruriens</name>
    <dbReference type="NCBI Taxonomy" id="157652"/>
    <lineage>
        <taxon>Eukaryota</taxon>
        <taxon>Viridiplantae</taxon>
        <taxon>Streptophyta</taxon>
        <taxon>Embryophyta</taxon>
        <taxon>Tracheophyta</taxon>
        <taxon>Spermatophyta</taxon>
        <taxon>Magnoliopsida</taxon>
        <taxon>eudicotyledons</taxon>
        <taxon>Gunneridae</taxon>
        <taxon>Pentapetalae</taxon>
        <taxon>rosids</taxon>
        <taxon>fabids</taxon>
        <taxon>Fabales</taxon>
        <taxon>Fabaceae</taxon>
        <taxon>Papilionoideae</taxon>
        <taxon>50 kb inversion clade</taxon>
        <taxon>NPAAA clade</taxon>
        <taxon>indigoferoid/millettioid clade</taxon>
        <taxon>Phaseoleae</taxon>
        <taxon>Mucuna</taxon>
    </lineage>
</organism>
<dbReference type="Gene3D" id="2.80.10.50">
    <property type="match status" value="2"/>
</dbReference>
<keyword evidence="6" id="KW-1185">Reference proteome</keyword>
<dbReference type="OrthoDB" id="1918435at2759"/>
<proteinExistence type="predicted"/>
<keyword evidence="3" id="KW-1015">Disulfide bond</keyword>
<dbReference type="Proteomes" id="UP000257109">
    <property type="component" value="Unassembled WGS sequence"/>
</dbReference>
<accession>A0A371E4Q3</accession>
<evidence type="ECO:0000256" key="1">
    <source>
        <dbReference type="ARBA" id="ARBA00022690"/>
    </source>
</evidence>
<dbReference type="Pfam" id="PF00197">
    <property type="entry name" value="Kunitz_legume"/>
    <property type="match status" value="2"/>
</dbReference>
<dbReference type="AlphaFoldDB" id="A0A371E4Q3"/>
<gene>
    <name evidence="5" type="primary">PIP20-1</name>
    <name evidence="5" type="ORF">CR513_60802</name>
</gene>
<evidence type="ECO:0000256" key="3">
    <source>
        <dbReference type="ARBA" id="ARBA00023157"/>
    </source>
</evidence>
<sequence>MKAVLLLTLSFLFASLTNLPLAFSKDDREPVRDTDGNPLYSGHPYRIRGKDSGGVILGKTGNSNCPATVLQDYFNGSSGLPVKINGPDPDIIYTDTSLLDINFTWNPNCANSLWSVFKDGEIEKLYVGIGDSSNHGNEQKISGKFLIQKYGSQPSNSYKLLFDPEYESHVRSVLIDVGTFDSKGGRLLALDMDKPFQVDFEYAVLLLTLSFLFASLTNLPLAFSKDDREPVRDTDGNPLSSGQVYRIRGEDSGGVILGKTGNSNCPATVLQDYFNGSSGLPVKFKGPDPDIIYTGTPLDINFTWNPNCVNSRWSLFVDPTINEAYVGIGDLQNHKEDQLYSGKFFIQKYTSQPSNSYKFVFCPYYPSKSTKSVPCFDIGTYDNGQEDGKRLVGTNDSPLIVVFEKAYKSDATIKSV</sequence>
<comment type="caution">
    <text evidence="5">The sequence shown here is derived from an EMBL/GenBank/DDBJ whole genome shotgun (WGS) entry which is preliminary data.</text>
</comment>
<reference evidence="5" key="1">
    <citation type="submission" date="2018-05" db="EMBL/GenBank/DDBJ databases">
        <title>Draft genome of Mucuna pruriens seed.</title>
        <authorList>
            <person name="Nnadi N.E."/>
            <person name="Vos R."/>
            <person name="Hasami M.H."/>
            <person name="Devisetty U.K."/>
            <person name="Aguiy J.C."/>
        </authorList>
    </citation>
    <scope>NUCLEOTIDE SEQUENCE [LARGE SCALE GENOMIC DNA]</scope>
    <source>
        <strain evidence="5">JCA_2017</strain>
    </source>
</reference>
<dbReference type="PROSITE" id="PS00283">
    <property type="entry name" value="SOYBEAN_KUNITZ"/>
    <property type="match status" value="2"/>
</dbReference>
<dbReference type="CDD" id="cd23377">
    <property type="entry name" value="beta-trefoil_STI_MP4-like"/>
    <property type="match status" value="2"/>
</dbReference>
<keyword evidence="4" id="KW-0732">Signal</keyword>
<dbReference type="GO" id="GO:0004867">
    <property type="term" value="F:serine-type endopeptidase inhibitor activity"/>
    <property type="evidence" value="ECO:0007669"/>
    <property type="project" value="UniProtKB-KW"/>
</dbReference>
<dbReference type="InterPro" id="IPR002160">
    <property type="entry name" value="Prot_inh_Kunz-lg"/>
</dbReference>
<feature type="non-terminal residue" evidence="5">
    <location>
        <position position="1"/>
    </location>
</feature>
<evidence type="ECO:0000256" key="4">
    <source>
        <dbReference type="SAM" id="SignalP"/>
    </source>
</evidence>
<dbReference type="SUPFAM" id="SSF50386">
    <property type="entry name" value="STI-like"/>
    <property type="match status" value="2"/>
</dbReference>
<name>A0A371E4Q3_MUCPR</name>
<feature type="chain" id="PRO_5016704230" evidence="4">
    <location>
        <begin position="25"/>
        <end position="416"/>
    </location>
</feature>
<evidence type="ECO:0000313" key="6">
    <source>
        <dbReference type="Proteomes" id="UP000257109"/>
    </source>
</evidence>
<dbReference type="PANTHER" id="PTHR33107">
    <property type="entry name" value="KUNITZ TRYPSIN INHIBITOR 2"/>
    <property type="match status" value="1"/>
</dbReference>
<dbReference type="EMBL" id="QJKJ01016419">
    <property type="protein sequence ID" value="RDX61010.1"/>
    <property type="molecule type" value="Genomic_DNA"/>
</dbReference>
<evidence type="ECO:0000313" key="5">
    <source>
        <dbReference type="EMBL" id="RDX61010.1"/>
    </source>
</evidence>
<protein>
    <submittedName>
        <fullName evidence="5">Kunitz-type trypsin inhibitor-like 1 protein</fullName>
    </submittedName>
</protein>